<sequence>MTRLVRLPLLAAASLLALSTAALAEPTAWSRPNVATAEGAVTVELGGVKLVNQGLVGAGRLSAALRDFNGDTLGSFSAMAISDWRRQADGTYAGTLTTLPDRGPNGVGTIVGTSDYANRLHRFSFTFAPYAGAEAVAPEQVKLTPNGGLLLKDAKGQTFTGLDPSEPKSAGRTSLDSEGLAVTADGGFYVSDEYAANIYRFDKAGALKGVIAPVAAVAPTSGGAPFLTGAKAPETGRRNNQGIEGVSLVPGGKRLAALLQSATVQDSASGKDTDHTRANTRLFLYDISKSATPAAPVAEYVMQLPVFRNKGDGAAPDKTAAQSEILALNDHQFLVLARDGNGRGGGATRPAVYRSVLLVDTTGATNIAGTAYETSTKPVAPNGVLEAGIVPAQQVELINLIHPAQMARFGFNLDNAATNTFTLPEKFEALALVPALDPKAPNDAFLFIGSDNDFQTANGMVGGIAFDAGIKAADGSAAGDNDNLVLVYRLTLPGWSAPAGK</sequence>
<evidence type="ECO:0000313" key="3">
    <source>
        <dbReference type="EMBL" id="ALL12785.1"/>
    </source>
</evidence>
<dbReference type="Pfam" id="PF13449">
    <property type="entry name" value="Phytase-like"/>
    <property type="match status" value="1"/>
</dbReference>
<keyword evidence="4" id="KW-1185">Reference proteome</keyword>
<evidence type="ECO:0000259" key="2">
    <source>
        <dbReference type="Pfam" id="PF13449"/>
    </source>
</evidence>
<dbReference type="PANTHER" id="PTHR37957:SF1">
    <property type="entry name" value="PHYTASE-LIKE DOMAIN-CONTAINING PROTEIN"/>
    <property type="match status" value="1"/>
</dbReference>
<accession>A0A0P0NXL5</accession>
<evidence type="ECO:0000256" key="1">
    <source>
        <dbReference type="SAM" id="SignalP"/>
    </source>
</evidence>
<organism evidence="3 4">
    <name type="scientific">Caulobacter henricii</name>
    <dbReference type="NCBI Taxonomy" id="69395"/>
    <lineage>
        <taxon>Bacteria</taxon>
        <taxon>Pseudomonadati</taxon>
        <taxon>Pseudomonadota</taxon>
        <taxon>Alphaproteobacteria</taxon>
        <taxon>Caulobacterales</taxon>
        <taxon>Caulobacteraceae</taxon>
        <taxon>Caulobacter</taxon>
    </lineage>
</organism>
<feature type="domain" description="Phytase-like" evidence="2">
    <location>
        <begin position="127"/>
        <end position="454"/>
    </location>
</feature>
<feature type="chain" id="PRO_5006052482" description="Phytase-like domain-containing protein" evidence="1">
    <location>
        <begin position="25"/>
        <end position="501"/>
    </location>
</feature>
<dbReference type="EMBL" id="CP013002">
    <property type="protein sequence ID" value="ALL12785.1"/>
    <property type="molecule type" value="Genomic_DNA"/>
</dbReference>
<gene>
    <name evidence="3" type="ORF">AQ619_05105</name>
</gene>
<dbReference type="InterPro" id="IPR027372">
    <property type="entry name" value="Phytase-like_dom"/>
</dbReference>
<dbReference type="AlphaFoldDB" id="A0A0P0NXL5"/>
<dbReference type="Proteomes" id="UP000056905">
    <property type="component" value="Chromosome"/>
</dbReference>
<dbReference type="PANTHER" id="PTHR37957">
    <property type="entry name" value="BLR7070 PROTEIN"/>
    <property type="match status" value="1"/>
</dbReference>
<protein>
    <recommendedName>
        <fullName evidence="2">Phytase-like domain-containing protein</fullName>
    </recommendedName>
</protein>
<name>A0A0P0NXL5_9CAUL</name>
<dbReference type="SUPFAM" id="SSF63829">
    <property type="entry name" value="Calcium-dependent phosphotriesterase"/>
    <property type="match status" value="1"/>
</dbReference>
<dbReference type="KEGG" id="chq:AQ619_05105"/>
<keyword evidence="1" id="KW-0732">Signal</keyword>
<feature type="signal peptide" evidence="1">
    <location>
        <begin position="1"/>
        <end position="24"/>
    </location>
</feature>
<reference evidence="3 4" key="1">
    <citation type="submission" date="2015-10" db="EMBL/GenBank/DDBJ databases">
        <title>Conservation of the essential genome among Caulobacter and Brevundimonas species.</title>
        <authorList>
            <person name="Scott D."/>
            <person name="Ely B."/>
        </authorList>
    </citation>
    <scope>NUCLEOTIDE SEQUENCE [LARGE SCALE GENOMIC DNA]</scope>
    <source>
        <strain evidence="3 4">CB4</strain>
    </source>
</reference>
<proteinExistence type="predicted"/>
<dbReference type="RefSeq" id="WP_062145140.1">
    <property type="nucleotide sequence ID" value="NZ_CP013002.1"/>
</dbReference>
<evidence type="ECO:0000313" key="4">
    <source>
        <dbReference type="Proteomes" id="UP000056905"/>
    </source>
</evidence>
<dbReference type="STRING" id="69395.AQ619_05105"/>